<reference evidence="1 2" key="1">
    <citation type="submission" date="2016-10" db="EMBL/GenBank/DDBJ databases">
        <title>Reductive evolution of mitochondrial metabolism and differential evolution of invasion-related proteins in Cryptosporidium.</title>
        <authorList>
            <person name="Liu S."/>
            <person name="Roellig D.M."/>
            <person name="Guo Y."/>
            <person name="Li N."/>
            <person name="Frace M.A."/>
            <person name="Tang K."/>
            <person name="Zhang L."/>
            <person name="Feng Y."/>
            <person name="Xiao L."/>
        </authorList>
    </citation>
    <scope>NUCLEOTIDE SEQUENCE [LARGE SCALE GENOMIC DNA]</scope>
    <source>
        <strain evidence="1">39726</strain>
    </source>
</reference>
<keyword evidence="2" id="KW-1185">Reference proteome</keyword>
<sequence length="166" mass="19347">MSEKYWSRLLLDIATNVRSMHDGVSRMPFNYRENQKYPEYLDDIGALCACIRVFQDTLSPISQHLALHPYEKIYKDPISMPDLLTTSISDQMKEEIKASEAIIEELKDIDDSDQISFKYMDRSQICNRINEFNNSIINISQTISDLDLLQFNNMNDNTQTQMSKFS</sequence>
<organism evidence="1 2">
    <name type="scientific">Cryptosporidium ubiquitum</name>
    <dbReference type="NCBI Taxonomy" id="857276"/>
    <lineage>
        <taxon>Eukaryota</taxon>
        <taxon>Sar</taxon>
        <taxon>Alveolata</taxon>
        <taxon>Apicomplexa</taxon>
        <taxon>Conoidasida</taxon>
        <taxon>Coccidia</taxon>
        <taxon>Eucoccidiorida</taxon>
        <taxon>Eimeriorina</taxon>
        <taxon>Cryptosporidiidae</taxon>
        <taxon>Cryptosporidium</taxon>
    </lineage>
</organism>
<evidence type="ECO:0000313" key="1">
    <source>
        <dbReference type="EMBL" id="OII73330.1"/>
    </source>
</evidence>
<gene>
    <name evidence="1" type="ORF">cubi_02542</name>
</gene>
<dbReference type="AlphaFoldDB" id="A0A1J4MGF1"/>
<dbReference type="GeneID" id="39979332"/>
<dbReference type="EMBL" id="LRBP01000016">
    <property type="protein sequence ID" value="OII73330.1"/>
    <property type="molecule type" value="Genomic_DNA"/>
</dbReference>
<name>A0A1J4MGF1_9CRYT</name>
<dbReference type="Proteomes" id="UP000186176">
    <property type="component" value="Unassembled WGS sequence"/>
</dbReference>
<accession>A0A1J4MGF1</accession>
<comment type="caution">
    <text evidence="1">The sequence shown here is derived from an EMBL/GenBank/DDBJ whole genome shotgun (WGS) entry which is preliminary data.</text>
</comment>
<evidence type="ECO:0000313" key="2">
    <source>
        <dbReference type="Proteomes" id="UP000186176"/>
    </source>
</evidence>
<dbReference type="OrthoDB" id="338009at2759"/>
<proteinExistence type="predicted"/>
<dbReference type="RefSeq" id="XP_028874673.1">
    <property type="nucleotide sequence ID" value="XM_029019553.1"/>
</dbReference>
<protein>
    <submittedName>
        <fullName evidence="1">Uncharacterized protein</fullName>
    </submittedName>
</protein>
<dbReference type="VEuPathDB" id="CryptoDB:cubi_02542"/>